<dbReference type="InterPro" id="IPR036390">
    <property type="entry name" value="WH_DNA-bd_sf"/>
</dbReference>
<dbReference type="KEGG" id="sawl:NGM29_05995"/>
<dbReference type="InterPro" id="IPR014757">
    <property type="entry name" value="Tscrpt_reg_IclR_C"/>
</dbReference>
<feature type="domain" description="HTH iclR-type" evidence="4">
    <location>
        <begin position="8"/>
        <end position="67"/>
    </location>
</feature>
<protein>
    <submittedName>
        <fullName evidence="6">IclR family transcriptional regulator</fullName>
    </submittedName>
</protein>
<dbReference type="GO" id="GO:0003700">
    <property type="term" value="F:DNA-binding transcription factor activity"/>
    <property type="evidence" value="ECO:0007669"/>
    <property type="project" value="TreeGrafter"/>
</dbReference>
<sequence length="254" mass="28660">MTAETTPMQTLVNGFDILNEIQNSNGTRLTDLATNLDLPPSTVHRYLKTLEELEYVVREGDKYQLSLRFLDHGIHARNRQQAFPLFEEKTKEIARQTGERVQFLVLEYGQAVHICHEVGEQAVQTDSRIGKRVHLHSTAAGKCILAMLPVNERDRILSEICLPKQTENTITEKDALREELDLVADRRYGINDEERIVGLRSVGVPIVGKEDVLIGAMSISGPTNRMLDDRLRGELSQVLLAVADEIKLRLTYSS</sequence>
<accession>A0A9E7ND78</accession>
<evidence type="ECO:0000313" key="6">
    <source>
        <dbReference type="EMBL" id="UTF54815.1"/>
    </source>
</evidence>
<dbReference type="SUPFAM" id="SSF46785">
    <property type="entry name" value="Winged helix' DNA-binding domain"/>
    <property type="match status" value="1"/>
</dbReference>
<dbReference type="GO" id="GO:0045892">
    <property type="term" value="P:negative regulation of DNA-templated transcription"/>
    <property type="evidence" value="ECO:0007669"/>
    <property type="project" value="TreeGrafter"/>
</dbReference>
<dbReference type="PANTHER" id="PTHR30136:SF35">
    <property type="entry name" value="HTH-TYPE TRANSCRIPTIONAL REGULATOR RV1719"/>
    <property type="match status" value="1"/>
</dbReference>
<keyword evidence="3" id="KW-0804">Transcription</keyword>
<evidence type="ECO:0000256" key="2">
    <source>
        <dbReference type="ARBA" id="ARBA00023125"/>
    </source>
</evidence>
<dbReference type="Pfam" id="PF09339">
    <property type="entry name" value="HTH_IclR"/>
    <property type="match status" value="1"/>
</dbReference>
<organism evidence="6 7">
    <name type="scientific">Natronosalvus rutilus</name>
    <dbReference type="NCBI Taxonomy" id="2953753"/>
    <lineage>
        <taxon>Archaea</taxon>
        <taxon>Methanobacteriati</taxon>
        <taxon>Methanobacteriota</taxon>
        <taxon>Stenosarchaea group</taxon>
        <taxon>Halobacteria</taxon>
        <taxon>Halobacteriales</taxon>
        <taxon>Natrialbaceae</taxon>
        <taxon>Natronosalvus</taxon>
    </lineage>
</organism>
<dbReference type="PROSITE" id="PS51078">
    <property type="entry name" value="ICLR_ED"/>
    <property type="match status" value="1"/>
</dbReference>
<dbReference type="RefSeq" id="WP_254159528.1">
    <property type="nucleotide sequence ID" value="NZ_CP100355.1"/>
</dbReference>
<dbReference type="GeneID" id="73289579"/>
<dbReference type="SMART" id="SM00346">
    <property type="entry name" value="HTH_ICLR"/>
    <property type="match status" value="1"/>
</dbReference>
<keyword evidence="2" id="KW-0238">DNA-binding</keyword>
<reference evidence="6" key="1">
    <citation type="submission" date="2022-06" db="EMBL/GenBank/DDBJ databases">
        <title>Diverse halophilic archaea isolated from saline environments.</title>
        <authorList>
            <person name="Cui H.-L."/>
        </authorList>
    </citation>
    <scope>NUCLEOTIDE SEQUENCE</scope>
    <source>
        <strain evidence="6">WLHS1</strain>
    </source>
</reference>
<feature type="domain" description="IclR-ED" evidence="5">
    <location>
        <begin position="68"/>
        <end position="252"/>
    </location>
</feature>
<dbReference type="PROSITE" id="PS51077">
    <property type="entry name" value="HTH_ICLR"/>
    <property type="match status" value="1"/>
</dbReference>
<dbReference type="InterPro" id="IPR029016">
    <property type="entry name" value="GAF-like_dom_sf"/>
</dbReference>
<dbReference type="InterPro" id="IPR036388">
    <property type="entry name" value="WH-like_DNA-bd_sf"/>
</dbReference>
<evidence type="ECO:0000256" key="1">
    <source>
        <dbReference type="ARBA" id="ARBA00023015"/>
    </source>
</evidence>
<evidence type="ECO:0000259" key="4">
    <source>
        <dbReference type="PROSITE" id="PS51077"/>
    </source>
</evidence>
<keyword evidence="7" id="KW-1185">Reference proteome</keyword>
<dbReference type="PANTHER" id="PTHR30136">
    <property type="entry name" value="HELIX-TURN-HELIX TRANSCRIPTIONAL REGULATOR, ICLR FAMILY"/>
    <property type="match status" value="1"/>
</dbReference>
<dbReference type="GO" id="GO:0003677">
    <property type="term" value="F:DNA binding"/>
    <property type="evidence" value="ECO:0007669"/>
    <property type="project" value="UniProtKB-KW"/>
</dbReference>
<dbReference type="Proteomes" id="UP001056855">
    <property type="component" value="Chromosome"/>
</dbReference>
<dbReference type="Pfam" id="PF01614">
    <property type="entry name" value="IclR_C"/>
    <property type="match status" value="1"/>
</dbReference>
<dbReference type="EMBL" id="CP100355">
    <property type="protein sequence ID" value="UTF54815.1"/>
    <property type="molecule type" value="Genomic_DNA"/>
</dbReference>
<dbReference type="InterPro" id="IPR050707">
    <property type="entry name" value="HTH_MetabolicPath_Reg"/>
</dbReference>
<dbReference type="Gene3D" id="1.10.10.10">
    <property type="entry name" value="Winged helix-like DNA-binding domain superfamily/Winged helix DNA-binding domain"/>
    <property type="match status" value="1"/>
</dbReference>
<dbReference type="Gene3D" id="3.30.450.40">
    <property type="match status" value="1"/>
</dbReference>
<evidence type="ECO:0000313" key="7">
    <source>
        <dbReference type="Proteomes" id="UP001056855"/>
    </source>
</evidence>
<proteinExistence type="predicted"/>
<keyword evidence="1" id="KW-0805">Transcription regulation</keyword>
<dbReference type="SUPFAM" id="SSF55781">
    <property type="entry name" value="GAF domain-like"/>
    <property type="match status" value="1"/>
</dbReference>
<dbReference type="AlphaFoldDB" id="A0A9E7ND78"/>
<evidence type="ECO:0000256" key="3">
    <source>
        <dbReference type="ARBA" id="ARBA00023163"/>
    </source>
</evidence>
<dbReference type="InterPro" id="IPR005471">
    <property type="entry name" value="Tscrpt_reg_IclR_N"/>
</dbReference>
<name>A0A9E7ND78_9EURY</name>
<evidence type="ECO:0000259" key="5">
    <source>
        <dbReference type="PROSITE" id="PS51078"/>
    </source>
</evidence>
<gene>
    <name evidence="6" type="ORF">NGM29_05995</name>
</gene>